<dbReference type="GO" id="GO:0071013">
    <property type="term" value="C:catalytic step 2 spliceosome"/>
    <property type="evidence" value="ECO:0007669"/>
    <property type="project" value="TreeGrafter"/>
</dbReference>
<organism evidence="3 4">
    <name type="scientific">Austropuccinia psidii MF-1</name>
    <dbReference type="NCBI Taxonomy" id="1389203"/>
    <lineage>
        <taxon>Eukaryota</taxon>
        <taxon>Fungi</taxon>
        <taxon>Dikarya</taxon>
        <taxon>Basidiomycota</taxon>
        <taxon>Pucciniomycotina</taxon>
        <taxon>Pucciniomycetes</taxon>
        <taxon>Pucciniales</taxon>
        <taxon>Sphaerophragmiaceae</taxon>
        <taxon>Austropuccinia</taxon>
    </lineage>
</organism>
<name>A0A9Q3KSE9_9BASI</name>
<dbReference type="EMBL" id="AVOT02119421">
    <property type="protein sequence ID" value="MBW0584912.1"/>
    <property type="molecule type" value="Genomic_DNA"/>
</dbReference>
<accession>A0A9Q3KSE9</accession>
<evidence type="ECO:0000256" key="2">
    <source>
        <dbReference type="SAM" id="MobiDB-lite"/>
    </source>
</evidence>
<dbReference type="GO" id="GO:0003724">
    <property type="term" value="F:RNA helicase activity"/>
    <property type="evidence" value="ECO:0007669"/>
    <property type="project" value="UniProtKB-EC"/>
</dbReference>
<keyword evidence="4" id="KW-1185">Reference proteome</keyword>
<dbReference type="PANTHER" id="PTHR18934">
    <property type="entry name" value="ATP-DEPENDENT RNA HELICASE"/>
    <property type="match status" value="1"/>
</dbReference>
<dbReference type="SUPFAM" id="SSF52540">
    <property type="entry name" value="P-loop containing nucleoside triphosphate hydrolases"/>
    <property type="match status" value="1"/>
</dbReference>
<evidence type="ECO:0000313" key="3">
    <source>
        <dbReference type="EMBL" id="MBW0584912.1"/>
    </source>
</evidence>
<feature type="region of interest" description="Disordered" evidence="2">
    <location>
        <begin position="1"/>
        <end position="32"/>
    </location>
</feature>
<sequence length="205" mass="23777">EDKTSKLTPDKIGRGNLENDEQAHKTAMPEVKTRARQEDLGRWAIQQIEQHRQEFLDDQYLHEAGYPKAGGKISWTQQRRVAAMLVAARVADEMGIRVADAVGYSIWFEDFTSQKIVIKYMTNAILLREFMTEADLAGYTAMIIDESHECTLSTDILRGLVKDMARLWRDFWLIISSATMNVRFVYETDDNITINKQYYYCSYEI</sequence>
<dbReference type="OrthoDB" id="2967416at2759"/>
<protein>
    <recommendedName>
        <fullName evidence="5">Helicase ATP-binding domain-containing protein</fullName>
    </recommendedName>
</protein>
<dbReference type="Proteomes" id="UP000765509">
    <property type="component" value="Unassembled WGS sequence"/>
</dbReference>
<dbReference type="InterPro" id="IPR027417">
    <property type="entry name" value="P-loop_NTPase"/>
</dbReference>
<dbReference type="AlphaFoldDB" id="A0A9Q3KSE9"/>
<comment type="caution">
    <text evidence="3">The sequence shown here is derived from an EMBL/GenBank/DDBJ whole genome shotgun (WGS) entry which is preliminary data.</text>
</comment>
<feature type="compositionally biased region" description="Basic and acidic residues" evidence="2">
    <location>
        <begin position="1"/>
        <end position="13"/>
    </location>
</feature>
<comment type="catalytic activity">
    <reaction evidence="1">
        <text>ATP + H2O = ADP + phosphate + H(+)</text>
        <dbReference type="Rhea" id="RHEA:13065"/>
        <dbReference type="ChEBI" id="CHEBI:15377"/>
        <dbReference type="ChEBI" id="CHEBI:15378"/>
        <dbReference type="ChEBI" id="CHEBI:30616"/>
        <dbReference type="ChEBI" id="CHEBI:43474"/>
        <dbReference type="ChEBI" id="CHEBI:456216"/>
        <dbReference type="EC" id="3.6.4.13"/>
    </reaction>
</comment>
<evidence type="ECO:0008006" key="5">
    <source>
        <dbReference type="Google" id="ProtNLM"/>
    </source>
</evidence>
<evidence type="ECO:0000256" key="1">
    <source>
        <dbReference type="ARBA" id="ARBA00047984"/>
    </source>
</evidence>
<evidence type="ECO:0000313" key="4">
    <source>
        <dbReference type="Proteomes" id="UP000765509"/>
    </source>
</evidence>
<feature type="non-terminal residue" evidence="3">
    <location>
        <position position="1"/>
    </location>
</feature>
<reference evidence="3" key="1">
    <citation type="submission" date="2021-03" db="EMBL/GenBank/DDBJ databases">
        <title>Draft genome sequence of rust myrtle Austropuccinia psidii MF-1, a brazilian biotype.</title>
        <authorList>
            <person name="Quecine M.C."/>
            <person name="Pachon D.M.R."/>
            <person name="Bonatelli M.L."/>
            <person name="Correr F.H."/>
            <person name="Franceschini L.M."/>
            <person name="Leite T.F."/>
            <person name="Margarido G.R.A."/>
            <person name="Almeida C.A."/>
            <person name="Ferrarezi J.A."/>
            <person name="Labate C.A."/>
        </authorList>
    </citation>
    <scope>NUCLEOTIDE SEQUENCE</scope>
    <source>
        <strain evidence="3">MF-1</strain>
    </source>
</reference>
<dbReference type="GO" id="GO:0003723">
    <property type="term" value="F:RNA binding"/>
    <property type="evidence" value="ECO:0007669"/>
    <property type="project" value="TreeGrafter"/>
</dbReference>
<gene>
    <name evidence="3" type="ORF">O181_124627</name>
</gene>
<dbReference type="Gene3D" id="3.40.50.300">
    <property type="entry name" value="P-loop containing nucleotide triphosphate hydrolases"/>
    <property type="match status" value="1"/>
</dbReference>
<proteinExistence type="predicted"/>
<dbReference type="PANTHER" id="PTHR18934:SF83">
    <property type="entry name" value="PRE-MRNA-SPLICING FACTOR ATP-DEPENDENT RNA HELICASE DHX16"/>
    <property type="match status" value="1"/>
</dbReference>